<keyword evidence="1" id="KW-0472">Membrane</keyword>
<accession>A0A5E4LQX8</accession>
<keyword evidence="1" id="KW-1133">Transmembrane helix</keyword>
<dbReference type="AlphaFoldDB" id="A0A5E4LQX8"/>
<sequence length="635" mass="71133">MKILNVIIGVILILLLVLGGIVFFIFSSEESETQIQSLPPTFAILETNTAGDYGYMVYNYRGTGNITLISYDSPPKRSITIINDSQAIQVSRFAELVEQLQTLEKYGYKVTVSDEPKIGSDIYIIPTGALPSYALFNLQQGTNGTIIYIGAKDLILSSGIKEFSWYDQLSVEQRRKIIVYEGTLDELFEQNQVSLAQDILYNKWMLKSNETYTISGSGIKSSVVPIGSPTYLRLIFDIGDVHGIYDSIQLTKAPKVLVPSPPSIYPWEKSSLQFELSQTSGTAILTIKRDGDVVQTEELRRVTDQNVFIKKLEYSQPGEYTIFVDDNSGTIASGLLHLKDLKINYVNHVGTSYIFLITVDGKPMSSAEVNVWLGNSSIKKKFYVTNGEVVVSADLAKGPNTFNFDVGGRIIPVVVENNQEPVFGIYVTYGLPGLIIVIIVYFGARMTRKPTYRLRFGDSSTYVRQEIRLPTNRALESFKKIRHDMHLSKSPITPHEFTVSLKRYLTNGADVTEGNVEEILNRLVKAGYLETHRDYYQLKGEGNVKQNVLSRIIREKLIESGSSFTEQDNKFILKDSEIGFFGTHFTKKAIIVVDDEAEIKHILGSLSERERASLKIAQINDTLSFVTVDKLSGLL</sequence>
<feature type="transmembrane region" description="Helical" evidence="1">
    <location>
        <begin position="7"/>
        <end position="26"/>
    </location>
</feature>
<gene>
    <name evidence="2" type="ORF">LFW2832_00899</name>
</gene>
<evidence type="ECO:0000256" key="1">
    <source>
        <dbReference type="SAM" id="Phobius"/>
    </source>
</evidence>
<proteinExistence type="predicted"/>
<keyword evidence="1" id="KW-0812">Transmembrane</keyword>
<evidence type="ECO:0000313" key="3">
    <source>
        <dbReference type="Proteomes" id="UP000789941"/>
    </source>
</evidence>
<name>A0A5E4LQX8_9ARCH</name>
<evidence type="ECO:0000313" key="2">
    <source>
        <dbReference type="EMBL" id="VVC04360.1"/>
    </source>
</evidence>
<dbReference type="EMBL" id="CABMJJ010000009">
    <property type="protein sequence ID" value="VVC04360.1"/>
    <property type="molecule type" value="Genomic_DNA"/>
</dbReference>
<protein>
    <submittedName>
        <fullName evidence="2">Uncharacterized protein</fullName>
    </submittedName>
</protein>
<organism evidence="2 3">
    <name type="scientific">Candidatus Bilamarchaeum dharawalense</name>
    <dbReference type="NCBI Taxonomy" id="2885759"/>
    <lineage>
        <taxon>Archaea</taxon>
        <taxon>Candidatus Micrarchaeota</taxon>
        <taxon>Candidatus Micrarchaeia</taxon>
        <taxon>Candidatus Anstonellales</taxon>
        <taxon>Candidatus Bilamarchaeaceae</taxon>
        <taxon>Candidatus Bilamarchaeum</taxon>
    </lineage>
</organism>
<reference evidence="2 3" key="1">
    <citation type="submission" date="2019-08" db="EMBL/GenBank/DDBJ databases">
        <authorList>
            <person name="Vazquez-Campos X."/>
        </authorList>
    </citation>
    <scope>NUCLEOTIDE SEQUENCE [LARGE SCALE GENOMIC DNA]</scope>
    <source>
        <strain evidence="2">LFW-283_2</strain>
    </source>
</reference>
<dbReference type="Proteomes" id="UP000789941">
    <property type="component" value="Unassembled WGS sequence"/>
</dbReference>
<comment type="caution">
    <text evidence="2">The sequence shown here is derived from an EMBL/GenBank/DDBJ whole genome shotgun (WGS) entry which is preliminary data.</text>
</comment>
<feature type="transmembrane region" description="Helical" evidence="1">
    <location>
        <begin position="423"/>
        <end position="444"/>
    </location>
</feature>